<dbReference type="RefSeq" id="XP_033519366.1">
    <property type="nucleotide sequence ID" value="XM_033671826.1"/>
</dbReference>
<evidence type="ECO:0000256" key="6">
    <source>
        <dbReference type="SAM" id="Phobius"/>
    </source>
</evidence>
<protein>
    <submittedName>
        <fullName evidence="7">MFS general substrate transporter</fullName>
    </submittedName>
</protein>
<feature type="transmembrane region" description="Helical" evidence="6">
    <location>
        <begin position="476"/>
        <end position="499"/>
    </location>
</feature>
<dbReference type="SUPFAM" id="SSF103473">
    <property type="entry name" value="MFS general substrate transporter"/>
    <property type="match status" value="1"/>
</dbReference>
<comment type="subcellular location">
    <subcellularLocation>
        <location evidence="1">Membrane</location>
        <topology evidence="1">Multi-pass membrane protein</topology>
    </subcellularLocation>
</comment>
<feature type="transmembrane region" description="Helical" evidence="6">
    <location>
        <begin position="175"/>
        <end position="199"/>
    </location>
</feature>
<dbReference type="PANTHER" id="PTHR23507">
    <property type="entry name" value="ZGC:174356"/>
    <property type="match status" value="1"/>
</dbReference>
<feature type="transmembrane region" description="Helical" evidence="6">
    <location>
        <begin position="511"/>
        <end position="531"/>
    </location>
</feature>
<name>A0A6A6A1C3_9PLEO</name>
<dbReference type="EMBL" id="ML977517">
    <property type="protein sequence ID" value="KAF2124973.1"/>
    <property type="molecule type" value="Genomic_DNA"/>
</dbReference>
<dbReference type="GeneID" id="54412258"/>
<feature type="transmembrane region" description="Helical" evidence="6">
    <location>
        <begin position="330"/>
        <end position="352"/>
    </location>
</feature>
<feature type="transmembrane region" description="Helical" evidence="6">
    <location>
        <begin position="441"/>
        <end position="464"/>
    </location>
</feature>
<keyword evidence="4 6" id="KW-0472">Membrane</keyword>
<keyword evidence="3 6" id="KW-1133">Transmembrane helix</keyword>
<dbReference type="OrthoDB" id="194139at2759"/>
<feature type="transmembrane region" description="Helical" evidence="6">
    <location>
        <begin position="48"/>
        <end position="70"/>
    </location>
</feature>
<feature type="transmembrane region" description="Helical" evidence="6">
    <location>
        <begin position="146"/>
        <end position="163"/>
    </location>
</feature>
<evidence type="ECO:0000256" key="4">
    <source>
        <dbReference type="ARBA" id="ARBA00023136"/>
    </source>
</evidence>
<dbReference type="Pfam" id="PF07690">
    <property type="entry name" value="MFS_1"/>
    <property type="match status" value="1"/>
</dbReference>
<feature type="transmembrane region" description="Helical" evidence="6">
    <location>
        <begin position="211"/>
        <end position="235"/>
    </location>
</feature>
<dbReference type="Gene3D" id="1.20.1250.20">
    <property type="entry name" value="MFS general substrate transporter like domains"/>
    <property type="match status" value="1"/>
</dbReference>
<dbReference type="GO" id="GO:0022857">
    <property type="term" value="F:transmembrane transporter activity"/>
    <property type="evidence" value="ECO:0007669"/>
    <property type="project" value="InterPro"/>
</dbReference>
<evidence type="ECO:0000313" key="7">
    <source>
        <dbReference type="EMBL" id="KAF2124973.1"/>
    </source>
</evidence>
<reference evidence="7" key="1">
    <citation type="journal article" date="2020" name="Stud. Mycol.">
        <title>101 Dothideomycetes genomes: a test case for predicting lifestyles and emergence of pathogens.</title>
        <authorList>
            <person name="Haridas S."/>
            <person name="Albert R."/>
            <person name="Binder M."/>
            <person name="Bloem J."/>
            <person name="Labutti K."/>
            <person name="Salamov A."/>
            <person name="Andreopoulos B."/>
            <person name="Baker S."/>
            <person name="Barry K."/>
            <person name="Bills G."/>
            <person name="Bluhm B."/>
            <person name="Cannon C."/>
            <person name="Castanera R."/>
            <person name="Culley D."/>
            <person name="Daum C."/>
            <person name="Ezra D."/>
            <person name="Gonzalez J."/>
            <person name="Henrissat B."/>
            <person name="Kuo A."/>
            <person name="Liang C."/>
            <person name="Lipzen A."/>
            <person name="Lutzoni F."/>
            <person name="Magnuson J."/>
            <person name="Mondo S."/>
            <person name="Nolan M."/>
            <person name="Ohm R."/>
            <person name="Pangilinan J."/>
            <person name="Park H.-J."/>
            <person name="Ramirez L."/>
            <person name="Alfaro M."/>
            <person name="Sun H."/>
            <person name="Tritt A."/>
            <person name="Yoshinaga Y."/>
            <person name="Zwiers L.-H."/>
            <person name="Turgeon B."/>
            <person name="Goodwin S."/>
            <person name="Spatafora J."/>
            <person name="Crous P."/>
            <person name="Grigoriev I."/>
        </authorList>
    </citation>
    <scope>NUCLEOTIDE SEQUENCE</scope>
    <source>
        <strain evidence="7">CBS 119687</strain>
    </source>
</reference>
<feature type="transmembrane region" description="Helical" evidence="6">
    <location>
        <begin position="241"/>
        <end position="260"/>
    </location>
</feature>
<evidence type="ECO:0000256" key="3">
    <source>
        <dbReference type="ARBA" id="ARBA00022989"/>
    </source>
</evidence>
<feature type="transmembrane region" description="Helical" evidence="6">
    <location>
        <begin position="379"/>
        <end position="401"/>
    </location>
</feature>
<sequence>MPRRRIDQDTEPLLVQYSKSDSEDEQSDNEASLALESHRSTEPDIFKISWVTLASLATIILLYIFSNYLLVIPTLRLYENAICRNFYHQRDGTTSPDIDEELCKISEIQSSLATLVGWKIAFDAIPGLLTAVWYGSLADRHGRKPVLLAAMAGEFSSWSWILIVCYCNRVFPIQAIWASSAFLFIGGGPRVTVSILYASIMDSVPPERRTLFLYLRASMSHLASLSAPLLASWLMRRSLPLLFGLVFLLWILTFISMSLFRETLRIKHDTGTSALSTQSPGTSELEERTSCDISHEPADSEYLASIPKPGERTSGEPFFRWRIFRTMSRFIRETCSGFMTRNLTVCFAIFVLKRLAFTSENFVFQYASKMLHWKLEKTAWIQFTQSLAAILITAVFLPGVNAYLHRQRKIRPIVIDISVARASMLIAVLGCLLLWRARNPATMISGVFVLGLAEGLEPTVQGLAVALVDPSVTGRLFTFIAALDMAATLFSGPIMGSIFSASQNIGSSWHGLVYLVAAILFTVMFLSTLFLRHIVRT</sequence>
<evidence type="ECO:0000256" key="2">
    <source>
        <dbReference type="ARBA" id="ARBA00022692"/>
    </source>
</evidence>
<organism evidence="7 8">
    <name type="scientific">Dothidotthia symphoricarpi CBS 119687</name>
    <dbReference type="NCBI Taxonomy" id="1392245"/>
    <lineage>
        <taxon>Eukaryota</taxon>
        <taxon>Fungi</taxon>
        <taxon>Dikarya</taxon>
        <taxon>Ascomycota</taxon>
        <taxon>Pezizomycotina</taxon>
        <taxon>Dothideomycetes</taxon>
        <taxon>Pleosporomycetidae</taxon>
        <taxon>Pleosporales</taxon>
        <taxon>Dothidotthiaceae</taxon>
        <taxon>Dothidotthia</taxon>
    </lineage>
</organism>
<gene>
    <name evidence="7" type="ORF">P153DRAFT_400472</name>
</gene>
<dbReference type="InterPro" id="IPR011701">
    <property type="entry name" value="MFS"/>
</dbReference>
<dbReference type="InterPro" id="IPR036259">
    <property type="entry name" value="MFS_trans_sf"/>
</dbReference>
<accession>A0A6A6A1C3</accession>
<dbReference type="Proteomes" id="UP000799771">
    <property type="component" value="Unassembled WGS sequence"/>
</dbReference>
<feature type="region of interest" description="Disordered" evidence="5">
    <location>
        <begin position="1"/>
        <end position="35"/>
    </location>
</feature>
<keyword evidence="2 6" id="KW-0812">Transmembrane</keyword>
<dbReference type="PANTHER" id="PTHR23507:SF1">
    <property type="entry name" value="FI18259P1-RELATED"/>
    <property type="match status" value="1"/>
</dbReference>
<proteinExistence type="predicted"/>
<evidence type="ECO:0000256" key="5">
    <source>
        <dbReference type="SAM" id="MobiDB-lite"/>
    </source>
</evidence>
<feature type="transmembrane region" description="Helical" evidence="6">
    <location>
        <begin position="116"/>
        <end position="134"/>
    </location>
</feature>
<feature type="transmembrane region" description="Helical" evidence="6">
    <location>
        <begin position="413"/>
        <end position="435"/>
    </location>
</feature>
<keyword evidence="8" id="KW-1185">Reference proteome</keyword>
<evidence type="ECO:0000256" key="1">
    <source>
        <dbReference type="ARBA" id="ARBA00004141"/>
    </source>
</evidence>
<dbReference type="GO" id="GO:0016020">
    <property type="term" value="C:membrane"/>
    <property type="evidence" value="ECO:0007669"/>
    <property type="project" value="UniProtKB-SubCell"/>
</dbReference>
<evidence type="ECO:0000313" key="8">
    <source>
        <dbReference type="Proteomes" id="UP000799771"/>
    </source>
</evidence>
<dbReference type="AlphaFoldDB" id="A0A6A6A1C3"/>